<dbReference type="RefSeq" id="WP_102171704.1">
    <property type="nucleotide sequence ID" value="NZ_NMQA01000053.1"/>
</dbReference>
<accession>A0A2N6KK27</accession>
<proteinExistence type="inferred from homology"/>
<sequence length="267" mass="29015">MTPSQDANTVTAHTAPSVDFETDEQKETDPLDELPGEVEMTLFEHLEELRLRIFYALIAVAVGVVGCFFAVKPIVQLLEVPATGVKFLQLAPGEYFLVSLKVAGYSGLLLASPFILYQIVQFVLPGLTRRERRLLAPVVLGSTVLFAVGLVFAYFLLIPAALKFFISYGADVVEQLWSIDKYFEFVLLLLFSTGLAFQVPIIQLLLGSLGIVSSKQMLSGWRYVILGAVVLGAVITPSTDPLTQTLLAGAVLGLYFSGIGLVKLIGK</sequence>
<feature type="transmembrane region" description="Helical" evidence="5">
    <location>
        <begin position="245"/>
        <end position="265"/>
    </location>
</feature>
<feature type="compositionally biased region" description="Polar residues" evidence="6">
    <location>
        <begin position="1"/>
        <end position="14"/>
    </location>
</feature>
<dbReference type="HAMAP" id="MF_00902">
    <property type="entry name" value="TatC"/>
    <property type="match status" value="1"/>
</dbReference>
<organism evidence="7 8">
    <name type="scientific">Fischerella thermalis CCMEE 5268</name>
    <dbReference type="NCBI Taxonomy" id="2019662"/>
    <lineage>
        <taxon>Bacteria</taxon>
        <taxon>Bacillati</taxon>
        <taxon>Cyanobacteriota</taxon>
        <taxon>Cyanophyceae</taxon>
        <taxon>Nostocales</taxon>
        <taxon>Hapalosiphonaceae</taxon>
        <taxon>Fischerella</taxon>
    </lineage>
</organism>
<comment type="function">
    <text evidence="5">Part of the twin-arginine translocation (Tat) system that transports large folded proteins containing a characteristic twin-arginine motif in their signal peptide across membranes.</text>
</comment>
<evidence type="ECO:0000256" key="4">
    <source>
        <dbReference type="ARBA" id="ARBA00023136"/>
    </source>
</evidence>
<feature type="transmembrane region" description="Helical" evidence="5">
    <location>
        <begin position="95"/>
        <end position="117"/>
    </location>
</feature>
<dbReference type="PRINTS" id="PR01840">
    <property type="entry name" value="TATCFAMILY"/>
</dbReference>
<evidence type="ECO:0000256" key="3">
    <source>
        <dbReference type="ARBA" id="ARBA00022989"/>
    </source>
</evidence>
<keyword evidence="2 5" id="KW-0812">Transmembrane</keyword>
<dbReference type="PROSITE" id="PS01218">
    <property type="entry name" value="TATC"/>
    <property type="match status" value="1"/>
</dbReference>
<feature type="transmembrane region" description="Helical" evidence="5">
    <location>
        <begin position="221"/>
        <end position="239"/>
    </location>
</feature>
<protein>
    <recommendedName>
        <fullName evidence="5">Sec-independent protein translocase protein TatC</fullName>
    </recommendedName>
</protein>
<dbReference type="PANTHER" id="PTHR30371:SF0">
    <property type="entry name" value="SEC-INDEPENDENT PROTEIN TRANSLOCASE PROTEIN TATC, CHLOROPLASTIC-RELATED"/>
    <property type="match status" value="1"/>
</dbReference>
<dbReference type="Proteomes" id="UP000235025">
    <property type="component" value="Unassembled WGS sequence"/>
</dbReference>
<evidence type="ECO:0000256" key="5">
    <source>
        <dbReference type="HAMAP-Rule" id="MF_00902"/>
    </source>
</evidence>
<dbReference type="GO" id="GO:0033281">
    <property type="term" value="C:TAT protein transport complex"/>
    <property type="evidence" value="ECO:0007669"/>
    <property type="project" value="UniProtKB-UniRule"/>
</dbReference>
<dbReference type="GO" id="GO:0009977">
    <property type="term" value="F:proton motive force dependent protein transmembrane transporter activity"/>
    <property type="evidence" value="ECO:0007669"/>
    <property type="project" value="TreeGrafter"/>
</dbReference>
<comment type="caution">
    <text evidence="7">The sequence shown here is derived from an EMBL/GenBank/DDBJ whole genome shotgun (WGS) entry which is preliminary data.</text>
</comment>
<dbReference type="EMBL" id="NMQA01000053">
    <property type="protein sequence ID" value="PLZ99987.1"/>
    <property type="molecule type" value="Genomic_DNA"/>
</dbReference>
<keyword evidence="5" id="KW-0811">Translocation</keyword>
<comment type="subcellular location">
    <subcellularLocation>
        <location evidence="5">Cell membrane</location>
        <topology evidence="5">Multi-pass membrane protein</topology>
    </subcellularLocation>
    <subcellularLocation>
        <location evidence="1">Membrane</location>
        <topology evidence="1">Multi-pass membrane protein</topology>
    </subcellularLocation>
</comment>
<keyword evidence="5" id="KW-1003">Cell membrane</keyword>
<comment type="subunit">
    <text evidence="5">Forms a complex with TatA.</text>
</comment>
<feature type="transmembrane region" description="Helical" evidence="5">
    <location>
        <begin position="138"/>
        <end position="162"/>
    </location>
</feature>
<gene>
    <name evidence="5 7" type="primary">tatC</name>
    <name evidence="7" type="ORF">CEN50_04905</name>
</gene>
<feature type="transmembrane region" description="Helical" evidence="5">
    <location>
        <begin position="182"/>
        <end position="209"/>
    </location>
</feature>
<name>A0A2N6KK27_9CYAN</name>
<dbReference type="AlphaFoldDB" id="A0A2N6KK27"/>
<evidence type="ECO:0000313" key="8">
    <source>
        <dbReference type="Proteomes" id="UP000235025"/>
    </source>
</evidence>
<dbReference type="Pfam" id="PF00902">
    <property type="entry name" value="TatC"/>
    <property type="match status" value="1"/>
</dbReference>
<evidence type="ECO:0000256" key="1">
    <source>
        <dbReference type="ARBA" id="ARBA00004141"/>
    </source>
</evidence>
<dbReference type="GO" id="GO:0043953">
    <property type="term" value="P:protein transport by the Tat complex"/>
    <property type="evidence" value="ECO:0007669"/>
    <property type="project" value="UniProtKB-UniRule"/>
</dbReference>
<keyword evidence="5" id="KW-0813">Transport</keyword>
<keyword evidence="4 5" id="KW-0472">Membrane</keyword>
<evidence type="ECO:0000256" key="6">
    <source>
        <dbReference type="SAM" id="MobiDB-lite"/>
    </source>
</evidence>
<dbReference type="PANTHER" id="PTHR30371">
    <property type="entry name" value="SEC-INDEPENDENT PROTEIN TRANSLOCASE PROTEIN TATC"/>
    <property type="match status" value="1"/>
</dbReference>
<keyword evidence="5" id="KW-0653">Protein transport</keyword>
<evidence type="ECO:0000313" key="7">
    <source>
        <dbReference type="EMBL" id="PLZ99987.1"/>
    </source>
</evidence>
<evidence type="ECO:0000256" key="2">
    <source>
        <dbReference type="ARBA" id="ARBA00022692"/>
    </source>
</evidence>
<keyword evidence="3 5" id="KW-1133">Transmembrane helix</keyword>
<reference evidence="7 8" key="1">
    <citation type="submission" date="2017-07" db="EMBL/GenBank/DDBJ databases">
        <title>Genomes of Fischerella (Mastigocladus) sp. strains.</title>
        <authorList>
            <person name="Miller S.R."/>
        </authorList>
    </citation>
    <scope>NUCLEOTIDE SEQUENCE [LARGE SCALE GENOMIC DNA]</scope>
    <source>
        <strain evidence="7 8">CCMEE 5268</strain>
    </source>
</reference>
<dbReference type="InterPro" id="IPR019820">
    <property type="entry name" value="Sec-indep_translocase_CS"/>
</dbReference>
<dbReference type="NCBIfam" id="TIGR00945">
    <property type="entry name" value="tatC"/>
    <property type="match status" value="1"/>
</dbReference>
<feature type="region of interest" description="Disordered" evidence="6">
    <location>
        <begin position="1"/>
        <end position="31"/>
    </location>
</feature>
<dbReference type="InterPro" id="IPR002033">
    <property type="entry name" value="TatC"/>
</dbReference>
<comment type="similarity">
    <text evidence="5">Belongs to the TatC family.</text>
</comment>
<feature type="transmembrane region" description="Helical" evidence="5">
    <location>
        <begin position="53"/>
        <end position="75"/>
    </location>
</feature>
<dbReference type="GO" id="GO:0065002">
    <property type="term" value="P:intracellular protein transmembrane transport"/>
    <property type="evidence" value="ECO:0007669"/>
    <property type="project" value="TreeGrafter"/>
</dbReference>